<feature type="transmembrane region" description="Helical" evidence="6">
    <location>
        <begin position="198"/>
        <end position="217"/>
    </location>
</feature>
<comment type="subcellular location">
    <subcellularLocation>
        <location evidence="1">Cell membrane</location>
        <topology evidence="1">Multi-pass membrane protein</topology>
    </subcellularLocation>
</comment>
<keyword evidence="2" id="KW-1003">Cell membrane</keyword>
<feature type="transmembrane region" description="Helical" evidence="6">
    <location>
        <begin position="103"/>
        <end position="122"/>
    </location>
</feature>
<dbReference type="InterPro" id="IPR050833">
    <property type="entry name" value="Poly_Biosynth_Transport"/>
</dbReference>
<feature type="transmembrane region" description="Helical" evidence="6">
    <location>
        <begin position="324"/>
        <end position="344"/>
    </location>
</feature>
<feature type="transmembrane region" description="Helical" evidence="6">
    <location>
        <begin position="32"/>
        <end position="51"/>
    </location>
</feature>
<sequence>MTVLLPFVINSGLNFALGLLIAYFLGPAEFGRYAIGAALIVLLNTALLDWIRLSAVRFYSLKTRETQPEIRATLDVLAAGMTIALSGLLVAAFVVGIDFKLPAMLVAASVAGGICAGLFDYHGAIARARFLDAAYARLIIVKNVLALLLMVGGAWWMRDATVVMFGGVISVMAALLAVRRQLADRPLAWSAARRDLAWSFAVYAVPLVGANAIYSLIPLINRTLLADAHGFAEAGYFSLAADMGLRLFGTLGATLEIVLLREILRLDETKGRRAAQKRIATNLVIVLMVALPVALGLFLVLPAFEKLLVPANFHGHFSAYMVQLLPGFLALTIFVAGLYPVFLLGKRTSMATLAAAFGLAVNLVFVFGAEALLGPERFAIGQAMGLVVVLFITGWAALRALPVWPSGRDIVLTLVALAAMAACVWPLSGRFPPALELLLQGAVGALVYGGLVLAFDIARCRTLLKLWLVTRKMRRAAAGARIEG</sequence>
<accession>A0ABU3S3U2</accession>
<feature type="transmembrane region" description="Helical" evidence="6">
    <location>
        <begin position="7"/>
        <end position="26"/>
    </location>
</feature>
<keyword evidence="5 6" id="KW-0472">Membrane</keyword>
<dbReference type="PANTHER" id="PTHR30250:SF11">
    <property type="entry name" value="O-ANTIGEN TRANSPORTER-RELATED"/>
    <property type="match status" value="1"/>
</dbReference>
<feature type="transmembrane region" description="Helical" evidence="6">
    <location>
        <begin position="434"/>
        <end position="455"/>
    </location>
</feature>
<feature type="transmembrane region" description="Helical" evidence="6">
    <location>
        <begin position="134"/>
        <end position="156"/>
    </location>
</feature>
<keyword evidence="3 6" id="KW-0812">Transmembrane</keyword>
<evidence type="ECO:0000313" key="7">
    <source>
        <dbReference type="EMBL" id="MDU0339460.1"/>
    </source>
</evidence>
<feature type="transmembrane region" description="Helical" evidence="6">
    <location>
        <begin position="162"/>
        <end position="178"/>
    </location>
</feature>
<name>A0ABU3S3U2_9HYPH</name>
<keyword evidence="8" id="KW-1185">Reference proteome</keyword>
<evidence type="ECO:0000256" key="3">
    <source>
        <dbReference type="ARBA" id="ARBA00022692"/>
    </source>
</evidence>
<protein>
    <submittedName>
        <fullName evidence="7">Polysaccharide biosynthesis C-terminal domain-containing protein</fullName>
    </submittedName>
</protein>
<feature type="transmembrane region" description="Helical" evidence="6">
    <location>
        <begin position="279"/>
        <end position="304"/>
    </location>
</feature>
<evidence type="ECO:0000256" key="4">
    <source>
        <dbReference type="ARBA" id="ARBA00022989"/>
    </source>
</evidence>
<reference evidence="7 8" key="1">
    <citation type="submission" date="2023-09" db="EMBL/GenBank/DDBJ databases">
        <title>Whole genome shotgun sequencing (WGS) of Bosea sp. ZW T0_25, isolated from stored onions (Allium cepa).</title>
        <authorList>
            <person name="Stoll D.A."/>
            <person name="Huch M."/>
        </authorList>
    </citation>
    <scope>NUCLEOTIDE SEQUENCE [LARGE SCALE GENOMIC DNA]</scope>
    <source>
        <strain evidence="7 8">ZW T0_25</strain>
    </source>
</reference>
<evidence type="ECO:0000256" key="2">
    <source>
        <dbReference type="ARBA" id="ARBA00022475"/>
    </source>
</evidence>
<dbReference type="EMBL" id="JAWDID010000006">
    <property type="protein sequence ID" value="MDU0339460.1"/>
    <property type="molecule type" value="Genomic_DNA"/>
</dbReference>
<proteinExistence type="predicted"/>
<evidence type="ECO:0000313" key="8">
    <source>
        <dbReference type="Proteomes" id="UP001254257"/>
    </source>
</evidence>
<keyword evidence="4 6" id="KW-1133">Transmembrane helix</keyword>
<dbReference type="RefSeq" id="WP_316017362.1">
    <property type="nucleotide sequence ID" value="NZ_JAWDID010000006.1"/>
</dbReference>
<evidence type="ECO:0000256" key="5">
    <source>
        <dbReference type="ARBA" id="ARBA00023136"/>
    </source>
</evidence>
<dbReference type="PANTHER" id="PTHR30250">
    <property type="entry name" value="PST FAMILY PREDICTED COLANIC ACID TRANSPORTER"/>
    <property type="match status" value="1"/>
</dbReference>
<feature type="transmembrane region" description="Helical" evidence="6">
    <location>
        <begin position="351"/>
        <end position="373"/>
    </location>
</feature>
<organism evidence="7 8">
    <name type="scientific">Bosea rubneri</name>
    <dbReference type="NCBI Taxonomy" id="3075434"/>
    <lineage>
        <taxon>Bacteria</taxon>
        <taxon>Pseudomonadati</taxon>
        <taxon>Pseudomonadota</taxon>
        <taxon>Alphaproteobacteria</taxon>
        <taxon>Hyphomicrobiales</taxon>
        <taxon>Boseaceae</taxon>
        <taxon>Bosea</taxon>
    </lineage>
</organism>
<feature type="transmembrane region" description="Helical" evidence="6">
    <location>
        <begin position="410"/>
        <end position="428"/>
    </location>
</feature>
<feature type="transmembrane region" description="Helical" evidence="6">
    <location>
        <begin position="379"/>
        <end position="398"/>
    </location>
</feature>
<dbReference type="Proteomes" id="UP001254257">
    <property type="component" value="Unassembled WGS sequence"/>
</dbReference>
<feature type="transmembrane region" description="Helical" evidence="6">
    <location>
        <begin position="237"/>
        <end position="259"/>
    </location>
</feature>
<gene>
    <name evidence="7" type="ORF">RKE40_06195</name>
</gene>
<evidence type="ECO:0000256" key="6">
    <source>
        <dbReference type="SAM" id="Phobius"/>
    </source>
</evidence>
<evidence type="ECO:0000256" key="1">
    <source>
        <dbReference type="ARBA" id="ARBA00004651"/>
    </source>
</evidence>
<feature type="transmembrane region" description="Helical" evidence="6">
    <location>
        <begin position="72"/>
        <end position="97"/>
    </location>
</feature>
<comment type="caution">
    <text evidence="7">The sequence shown here is derived from an EMBL/GenBank/DDBJ whole genome shotgun (WGS) entry which is preliminary data.</text>
</comment>